<protein>
    <submittedName>
        <fullName evidence="1">Uncharacterized protein</fullName>
    </submittedName>
</protein>
<dbReference type="KEGG" id="eri:EEI45_00675"/>
<name>A0A3S8RL08_9FIRM</name>
<evidence type="ECO:0000313" key="1">
    <source>
        <dbReference type="EMBL" id="AZK43519.1"/>
    </source>
</evidence>
<reference evidence="1 2" key="1">
    <citation type="journal article" date="2020" name="Int. J. Syst. Evol. Microbiol.">
        <title>Description of Erysipelothrix piscisicarius sp. nov., an emergent fish pathogen, and assessment of virulence using a tiger barb (Puntigrus tetrazona) infection model.</title>
        <authorList>
            <person name="Pomaranski E.K."/>
            <person name="Griffin M.J."/>
            <person name="Camus A.C."/>
            <person name="Armwood A.R."/>
            <person name="Shelley J."/>
            <person name="Waldbieser G.C."/>
            <person name="LaFrentz B.R."/>
            <person name="Garcia J.C."/>
            <person name="Yanong R."/>
            <person name="Soto E."/>
        </authorList>
    </citation>
    <scope>NUCLEOTIDE SEQUENCE [LARGE SCALE GENOMIC DNA]</scope>
    <source>
        <strain evidence="1 2">15TAL0474</strain>
    </source>
</reference>
<dbReference type="AlphaFoldDB" id="A0A3S8RL08"/>
<organism evidence="1 2">
    <name type="scientific">Erysipelothrix piscisicarius</name>
    <dbReference type="NCBI Taxonomy" id="2485784"/>
    <lineage>
        <taxon>Bacteria</taxon>
        <taxon>Bacillati</taxon>
        <taxon>Bacillota</taxon>
        <taxon>Erysipelotrichia</taxon>
        <taxon>Erysipelotrichales</taxon>
        <taxon>Erysipelotrichaceae</taxon>
        <taxon>Erysipelothrix</taxon>
    </lineage>
</organism>
<proteinExistence type="predicted"/>
<gene>
    <name evidence="1" type="ORF">EEI45_00675</name>
</gene>
<evidence type="ECO:0000313" key="2">
    <source>
        <dbReference type="Proteomes" id="UP000278804"/>
    </source>
</evidence>
<dbReference type="InterPro" id="IPR038765">
    <property type="entry name" value="Papain-like_cys_pep_sf"/>
</dbReference>
<accession>A0A3S8RL08</accession>
<keyword evidence="2" id="KW-1185">Reference proteome</keyword>
<dbReference type="SUPFAM" id="SSF54001">
    <property type="entry name" value="Cysteine proteinases"/>
    <property type="match status" value="1"/>
</dbReference>
<sequence length="142" mass="15608">MLPPASLGNAYFIQAVSSGWSHGHVGFFGDSDTIIEAPGGGKLSRKTSRKEIGLVVNLYDSYLEFVGSIDAKRGALIGAERLVNLPYNSSINNKKCWDGVVNCSQLVWCAYQWPGYDVDSNGGKFVALKDILNSSYFERTRY</sequence>
<dbReference type="EMBL" id="CP034234">
    <property type="protein sequence ID" value="AZK43519.1"/>
    <property type="molecule type" value="Genomic_DNA"/>
</dbReference>
<dbReference type="Proteomes" id="UP000278804">
    <property type="component" value="Chromosome"/>
</dbReference>